<dbReference type="SMR" id="A0A0W0G473"/>
<feature type="domain" description="A to I editase" evidence="1">
    <location>
        <begin position="50"/>
        <end position="393"/>
    </location>
</feature>
<name>A0A0W0G473_MONRR</name>
<protein>
    <recommendedName>
        <fullName evidence="1">A to I editase domain-containing protein</fullName>
    </recommendedName>
</protein>
<dbReference type="eggNOG" id="KOG2777">
    <property type="taxonomic scope" value="Eukaryota"/>
</dbReference>
<accession>A0A0W0G473</accession>
<dbReference type="GO" id="GO:0003725">
    <property type="term" value="F:double-stranded RNA binding"/>
    <property type="evidence" value="ECO:0007669"/>
    <property type="project" value="TreeGrafter"/>
</dbReference>
<dbReference type="PANTHER" id="PTHR10910">
    <property type="entry name" value="EUKARYOTE SPECIFIC DSRNA BINDING PROTEIN"/>
    <property type="match status" value="1"/>
</dbReference>
<dbReference type="GO" id="GO:0006396">
    <property type="term" value="P:RNA processing"/>
    <property type="evidence" value="ECO:0007669"/>
    <property type="project" value="InterPro"/>
</dbReference>
<dbReference type="SMART" id="SM00552">
    <property type="entry name" value="ADEAMc"/>
    <property type="match status" value="1"/>
</dbReference>
<proteinExistence type="predicted"/>
<dbReference type="GO" id="GO:0003726">
    <property type="term" value="F:double-stranded RNA adenosine deaminase activity"/>
    <property type="evidence" value="ECO:0007669"/>
    <property type="project" value="TreeGrafter"/>
</dbReference>
<sequence length="433" mass="48603">MAAQHVHDSAIREILDTYADLKFVVPSSQWTVLASFFLSDTIFFEIKVISICTGTKCLPSACLPFEGEAIHDSHAEVLARRSAIRWVQEEVIRILDGEYTSQWLVREESGKYGLRDGVQLNLYVSTVPCGDSSTRFLAASQDEQMAALKDSTIRPPIDPTLAARGRDNYSLYGVLRTKPGRADSPPTCSMSCSDKLAAWNVLGIQGALASHFLSPMYISEIVIGEVLPEMQETVREDSERAFWKRLGRIKNFPEGCYSIHHPVVCFTEIPFVHSRTEVLKSVPKIGGSCNECLCWRADAANPTDVVINGFKRGVSPKHRNREKSRPELCKLSMFNVSLEIMQRLQMQIPTEDSCSYEDMKYSSTEYQKAKEALTGADGPFSGWLRTGRERERFKLDVSLSKIESQCPQDITSSRVHFSTHDLGYDYIARSLSS</sequence>
<comment type="caution">
    <text evidence="2">The sequence shown here is derived from an EMBL/GenBank/DDBJ whole genome shotgun (WGS) entry which is preliminary data.</text>
</comment>
<dbReference type="GO" id="GO:0005737">
    <property type="term" value="C:cytoplasm"/>
    <property type="evidence" value="ECO:0007669"/>
    <property type="project" value="TreeGrafter"/>
</dbReference>
<dbReference type="EMBL" id="LATX01001174">
    <property type="protein sequence ID" value="KTB43385.1"/>
    <property type="molecule type" value="Genomic_DNA"/>
</dbReference>
<reference evidence="2 3" key="1">
    <citation type="submission" date="2015-12" db="EMBL/GenBank/DDBJ databases">
        <title>Draft genome sequence of Moniliophthora roreri, the causal agent of frosty pod rot of cacao.</title>
        <authorList>
            <person name="Aime M.C."/>
            <person name="Diaz-Valderrama J.R."/>
            <person name="Kijpornyongpan T."/>
            <person name="Phillips-Mora W."/>
        </authorList>
    </citation>
    <scope>NUCLEOTIDE SEQUENCE [LARGE SCALE GENOMIC DNA]</scope>
    <source>
        <strain evidence="2 3">MCA 2952</strain>
    </source>
</reference>
<dbReference type="PANTHER" id="PTHR10910:SF62">
    <property type="entry name" value="AT07585P-RELATED"/>
    <property type="match status" value="1"/>
</dbReference>
<evidence type="ECO:0000313" key="3">
    <source>
        <dbReference type="Proteomes" id="UP000054988"/>
    </source>
</evidence>
<gene>
    <name evidence="2" type="ORF">WG66_4007</name>
</gene>
<dbReference type="Pfam" id="PF02137">
    <property type="entry name" value="A_deamin"/>
    <property type="match status" value="1"/>
</dbReference>
<dbReference type="Proteomes" id="UP000054988">
    <property type="component" value="Unassembled WGS sequence"/>
</dbReference>
<organism evidence="2 3">
    <name type="scientific">Moniliophthora roreri</name>
    <name type="common">Frosty pod rot fungus</name>
    <name type="synonym">Monilia roreri</name>
    <dbReference type="NCBI Taxonomy" id="221103"/>
    <lineage>
        <taxon>Eukaryota</taxon>
        <taxon>Fungi</taxon>
        <taxon>Dikarya</taxon>
        <taxon>Basidiomycota</taxon>
        <taxon>Agaricomycotina</taxon>
        <taxon>Agaricomycetes</taxon>
        <taxon>Agaricomycetidae</taxon>
        <taxon>Agaricales</taxon>
        <taxon>Marasmiineae</taxon>
        <taxon>Marasmiaceae</taxon>
        <taxon>Moniliophthora</taxon>
    </lineage>
</organism>
<evidence type="ECO:0000259" key="1">
    <source>
        <dbReference type="PROSITE" id="PS50141"/>
    </source>
</evidence>
<dbReference type="GO" id="GO:0006382">
    <property type="term" value="P:adenosine to inosine editing"/>
    <property type="evidence" value="ECO:0007669"/>
    <property type="project" value="TreeGrafter"/>
</dbReference>
<dbReference type="GO" id="GO:0005730">
    <property type="term" value="C:nucleolus"/>
    <property type="evidence" value="ECO:0007669"/>
    <property type="project" value="TreeGrafter"/>
</dbReference>
<dbReference type="AlphaFoldDB" id="A0A0W0G473"/>
<evidence type="ECO:0000313" key="2">
    <source>
        <dbReference type="EMBL" id="KTB43385.1"/>
    </source>
</evidence>
<dbReference type="InterPro" id="IPR002466">
    <property type="entry name" value="A_deamin"/>
</dbReference>
<dbReference type="GO" id="GO:0008251">
    <property type="term" value="F:tRNA-specific adenosine deaminase activity"/>
    <property type="evidence" value="ECO:0007669"/>
    <property type="project" value="TreeGrafter"/>
</dbReference>
<dbReference type="PROSITE" id="PS50141">
    <property type="entry name" value="A_DEAMIN_EDITASE"/>
    <property type="match status" value="1"/>
</dbReference>